<keyword evidence="2" id="KW-1185">Reference proteome</keyword>
<proteinExistence type="predicted"/>
<reference evidence="1 2" key="1">
    <citation type="submission" date="2019-08" db="EMBL/GenBank/DDBJ databases">
        <title>Whole-genome Sequencing of e-waste polymer degrading bacterium Pseudomonas sp. strain PE08.</title>
        <authorList>
            <person name="Kirdat K."/>
            <person name="Debbarma P."/>
            <person name="Narawade N."/>
            <person name="Suyal D."/>
            <person name="Thorat V."/>
            <person name="Shouche Y."/>
            <person name="Goel R."/>
            <person name="Yadav A."/>
        </authorList>
    </citation>
    <scope>NUCLEOTIDE SEQUENCE [LARGE SCALE GENOMIC DNA]</scope>
    <source>
        <strain evidence="1 2">PE08</strain>
    </source>
</reference>
<dbReference type="EMBL" id="CP043311">
    <property type="protein sequence ID" value="QEY63392.1"/>
    <property type="molecule type" value="Genomic_DNA"/>
</dbReference>
<dbReference type="Proteomes" id="UP000327179">
    <property type="component" value="Chromosome"/>
</dbReference>
<name>A0A5J6QNU6_9GAMM</name>
<accession>A0A5J6QNU6</accession>
<protein>
    <submittedName>
        <fullName evidence="1">Uncharacterized protein</fullName>
    </submittedName>
</protein>
<evidence type="ECO:0000313" key="1">
    <source>
        <dbReference type="EMBL" id="QEY63392.1"/>
    </source>
</evidence>
<dbReference type="KEGG" id="plal:FXN65_15510"/>
<evidence type="ECO:0000313" key="2">
    <source>
        <dbReference type="Proteomes" id="UP000327179"/>
    </source>
</evidence>
<dbReference type="RefSeq" id="WP_151134039.1">
    <property type="nucleotide sequence ID" value="NZ_CP043311.1"/>
</dbReference>
<gene>
    <name evidence="1" type="ORF">FXN65_15510</name>
</gene>
<sequence length="80" mass="9471">MTHTVNLHLELTPKQVRAYHRFLVAQYEHSIQLQWFADRYRTVPAAIRTRRILDDYPALAALSRTLQAAREAVRDLELQR</sequence>
<organism evidence="1 2">
    <name type="scientific">Metapseudomonas lalkuanensis</name>
    <dbReference type="NCBI Taxonomy" id="2604832"/>
    <lineage>
        <taxon>Bacteria</taxon>
        <taxon>Pseudomonadati</taxon>
        <taxon>Pseudomonadota</taxon>
        <taxon>Gammaproteobacteria</taxon>
        <taxon>Pseudomonadales</taxon>
        <taxon>Pseudomonadaceae</taxon>
        <taxon>Metapseudomonas</taxon>
    </lineage>
</organism>
<dbReference type="AlphaFoldDB" id="A0A5J6QNU6"/>